<comment type="caution">
    <text evidence="1">The sequence shown here is derived from an EMBL/GenBank/DDBJ whole genome shotgun (WGS) entry which is preliminary data.</text>
</comment>
<name>A0A448WWJ6_9PLAT</name>
<protein>
    <submittedName>
        <fullName evidence="1">Uncharacterized protein</fullName>
    </submittedName>
</protein>
<dbReference type="EMBL" id="CAAALY010054156">
    <property type="protein sequence ID" value="VEL21993.1"/>
    <property type="molecule type" value="Genomic_DNA"/>
</dbReference>
<dbReference type="AlphaFoldDB" id="A0A448WWJ6"/>
<keyword evidence="2" id="KW-1185">Reference proteome</keyword>
<sequence>MICVQAGMDELRRQVHEHRCVVAALDASQHQRLSNILAQGDLLTNNVHLAEKVQNKCRMLVQRLVKL</sequence>
<evidence type="ECO:0000313" key="1">
    <source>
        <dbReference type="EMBL" id="VEL21993.1"/>
    </source>
</evidence>
<evidence type="ECO:0000313" key="2">
    <source>
        <dbReference type="Proteomes" id="UP000784294"/>
    </source>
</evidence>
<organism evidence="1 2">
    <name type="scientific">Protopolystoma xenopodis</name>
    <dbReference type="NCBI Taxonomy" id="117903"/>
    <lineage>
        <taxon>Eukaryota</taxon>
        <taxon>Metazoa</taxon>
        <taxon>Spiralia</taxon>
        <taxon>Lophotrochozoa</taxon>
        <taxon>Platyhelminthes</taxon>
        <taxon>Monogenea</taxon>
        <taxon>Polyopisthocotylea</taxon>
        <taxon>Polystomatidea</taxon>
        <taxon>Polystomatidae</taxon>
        <taxon>Protopolystoma</taxon>
    </lineage>
</organism>
<dbReference type="Proteomes" id="UP000784294">
    <property type="component" value="Unassembled WGS sequence"/>
</dbReference>
<gene>
    <name evidence="1" type="ORF">PXEA_LOCUS15433</name>
</gene>
<proteinExistence type="predicted"/>
<reference evidence="1" key="1">
    <citation type="submission" date="2018-11" db="EMBL/GenBank/DDBJ databases">
        <authorList>
            <consortium name="Pathogen Informatics"/>
        </authorList>
    </citation>
    <scope>NUCLEOTIDE SEQUENCE</scope>
</reference>
<accession>A0A448WWJ6</accession>